<accession>A0A2N3KD16</accession>
<comment type="caution">
    <text evidence="3">The sequence shown here is derived from an EMBL/GenBank/DDBJ whole genome shotgun (WGS) entry which is preliminary data.</text>
</comment>
<organism evidence="3 4">
    <name type="scientific">Thalassospira marina</name>
    <dbReference type="NCBI Taxonomy" id="2048283"/>
    <lineage>
        <taxon>Bacteria</taxon>
        <taxon>Pseudomonadati</taxon>
        <taxon>Pseudomonadota</taxon>
        <taxon>Alphaproteobacteria</taxon>
        <taxon>Rhodospirillales</taxon>
        <taxon>Thalassospiraceae</taxon>
        <taxon>Thalassospira</taxon>
    </lineage>
</organism>
<dbReference type="RefSeq" id="WP_101271399.1">
    <property type="nucleotide sequence ID" value="NZ_NWTK01000023.1"/>
</dbReference>
<keyword evidence="2" id="KW-0472">Membrane</keyword>
<feature type="compositionally biased region" description="Basic and acidic residues" evidence="1">
    <location>
        <begin position="1"/>
        <end position="12"/>
    </location>
</feature>
<dbReference type="OrthoDB" id="7876907at2"/>
<sequence length="163" mass="17267">MSRDRSRSDSAKGTKPSIPPRRRSGLGTAFYTLITHISLIPFLILCFIAPGTMAVPSDQGLPRIVICSGYGPVEVILAPDGSVKVPNAASGSEDKATNLCDRAFHSQASVDIVTFDEPVLHRTASPVCIPASISEHPARIAVLCPSTRGPPLQAFLTGKFQSV</sequence>
<feature type="transmembrane region" description="Helical" evidence="2">
    <location>
        <begin position="30"/>
        <end position="53"/>
    </location>
</feature>
<evidence type="ECO:0000256" key="1">
    <source>
        <dbReference type="SAM" id="MobiDB-lite"/>
    </source>
</evidence>
<evidence type="ECO:0000313" key="3">
    <source>
        <dbReference type="EMBL" id="PKR48435.1"/>
    </source>
</evidence>
<gene>
    <name evidence="3" type="ORF">COO20_24535</name>
</gene>
<dbReference type="Proteomes" id="UP000233597">
    <property type="component" value="Unassembled WGS sequence"/>
</dbReference>
<name>A0A2N3KD16_9PROT</name>
<evidence type="ECO:0000313" key="4">
    <source>
        <dbReference type="Proteomes" id="UP000233597"/>
    </source>
</evidence>
<dbReference type="AlphaFoldDB" id="A0A2N3KD16"/>
<evidence type="ECO:0000256" key="2">
    <source>
        <dbReference type="SAM" id="Phobius"/>
    </source>
</evidence>
<dbReference type="EMBL" id="NWTK01000023">
    <property type="protein sequence ID" value="PKR48435.1"/>
    <property type="molecule type" value="Genomic_DNA"/>
</dbReference>
<protein>
    <submittedName>
        <fullName evidence="3">Uncharacterized protein</fullName>
    </submittedName>
</protein>
<reference evidence="3 4" key="1">
    <citation type="submission" date="2017-09" db="EMBL/GenBank/DDBJ databases">
        <title>Biodiversity and function of Thalassospira species in the particle-attached aromatic-hydrocarbon-degrading consortia from the surface seawater of the South China Sea.</title>
        <authorList>
            <person name="Dong C."/>
            <person name="Liu R."/>
            <person name="Shao Z."/>
        </authorList>
    </citation>
    <scope>NUCLEOTIDE SEQUENCE [LARGE SCALE GENOMIC DNA]</scope>
    <source>
        <strain evidence="3 4">CSC1P2</strain>
    </source>
</reference>
<feature type="region of interest" description="Disordered" evidence="1">
    <location>
        <begin position="1"/>
        <end position="21"/>
    </location>
</feature>
<keyword evidence="2" id="KW-1133">Transmembrane helix</keyword>
<proteinExistence type="predicted"/>
<keyword evidence="2" id="KW-0812">Transmembrane</keyword>